<gene>
    <name evidence="1" type="ORF">LEP1GSC047_2626</name>
</gene>
<evidence type="ECO:0000313" key="2">
    <source>
        <dbReference type="Proteomes" id="UP000018719"/>
    </source>
</evidence>
<protein>
    <submittedName>
        <fullName evidence="1">Uncharacterized protein</fullName>
    </submittedName>
</protein>
<name>V6HVE0_9LEPT</name>
<accession>V6HVE0</accession>
<dbReference type="Proteomes" id="UP000018719">
    <property type="component" value="Unassembled WGS sequence"/>
</dbReference>
<comment type="caution">
    <text evidence="1">The sequence shown here is derived from an EMBL/GenBank/DDBJ whole genome shotgun (WGS) entry which is preliminary data.</text>
</comment>
<dbReference type="EMBL" id="AHMM02000017">
    <property type="protein sequence ID" value="EQA36819.1"/>
    <property type="molecule type" value="Genomic_DNA"/>
</dbReference>
<dbReference type="AlphaFoldDB" id="V6HVE0"/>
<proteinExistence type="predicted"/>
<sequence>MKSKVIRPKKALRNPGKAGFFLWSWIAEDRGQRTEDRTLMSRVSMLYGKIPTLQ</sequence>
<dbReference type="STRING" id="1049790.LEP1GSC047_2626"/>
<reference evidence="1 2" key="1">
    <citation type="submission" date="2013-05" db="EMBL/GenBank/DDBJ databases">
        <authorList>
            <person name="Harkins D.M."/>
            <person name="Durkin A.S."/>
            <person name="Brinkac L.M."/>
            <person name="Haft D.H."/>
            <person name="Selengut J.D."/>
            <person name="Sanka R."/>
            <person name="DePew J."/>
            <person name="Purushe J."/>
            <person name="Hartskeerl R.A."/>
            <person name="Ahmed A."/>
            <person name="van der Linden H."/>
            <person name="Goris M.G.A."/>
            <person name="Vinetz J.M."/>
            <person name="Sutton G.G."/>
            <person name="Nierman W.C."/>
            <person name="Fouts D.E."/>
        </authorList>
    </citation>
    <scope>NUCLEOTIDE SEQUENCE [LARGE SCALE GENOMIC DNA]</scope>
    <source>
        <strain evidence="1 2">10</strain>
    </source>
</reference>
<evidence type="ECO:0000313" key="1">
    <source>
        <dbReference type="EMBL" id="EQA36819.1"/>
    </source>
</evidence>
<organism evidence="1 2">
    <name type="scientific">Leptospira inadai serovar Lyme str. 10</name>
    <dbReference type="NCBI Taxonomy" id="1049790"/>
    <lineage>
        <taxon>Bacteria</taxon>
        <taxon>Pseudomonadati</taxon>
        <taxon>Spirochaetota</taxon>
        <taxon>Spirochaetia</taxon>
        <taxon>Leptospirales</taxon>
        <taxon>Leptospiraceae</taxon>
        <taxon>Leptospira</taxon>
    </lineage>
</organism>